<organism evidence="2">
    <name type="scientific">Leptotrichia alba</name>
    <dbReference type="NCBI Taxonomy" id="3239304"/>
    <lineage>
        <taxon>Bacteria</taxon>
        <taxon>Fusobacteriati</taxon>
        <taxon>Fusobacteriota</taxon>
        <taxon>Fusobacteriia</taxon>
        <taxon>Fusobacteriales</taxon>
        <taxon>Leptotrichiaceae</taxon>
        <taxon>Leptotrichia</taxon>
    </lineage>
</organism>
<dbReference type="PROSITE" id="PS50234">
    <property type="entry name" value="VWFA"/>
    <property type="match status" value="1"/>
</dbReference>
<feature type="domain" description="VWFA" evidence="1">
    <location>
        <begin position="36"/>
        <end position="222"/>
    </location>
</feature>
<sequence>MKRISNLIVFLFLALSIFSVSKTKQITTSKNQEKMELVFILDKSGSMGGLESDTIGGFNSMLEKQKKLNNENIYVTTVLFDNEYKLLYSHVPIQKIKPLTENEYSPGGNTALLDAIGKTVSQVKSEQIKLSSKDKAKKVLFVIITDGMENASKEYNITTVKRLIETQKNTEKWEFIFLGANIDAIGTAQNLGVERSRAVQYKSDSIGTQNNYKAVERAIDGVRAGHLDESWKMEIEKDVENRGQ</sequence>
<dbReference type="AlphaFoldDB" id="A0AB39V577"/>
<dbReference type="RefSeq" id="WP_369716323.1">
    <property type="nucleotide sequence ID" value="NZ_CP165647.1"/>
</dbReference>
<dbReference type="InterPro" id="IPR002035">
    <property type="entry name" value="VWF_A"/>
</dbReference>
<evidence type="ECO:0000259" key="1">
    <source>
        <dbReference type="PROSITE" id="PS50234"/>
    </source>
</evidence>
<reference evidence="2" key="1">
    <citation type="submission" date="2024-07" db="EMBL/GenBank/DDBJ databases">
        <authorList>
            <person name="Li X.-J."/>
            <person name="Wang X."/>
        </authorList>
    </citation>
    <scope>NUCLEOTIDE SEQUENCE</scope>
    <source>
        <strain evidence="2">HSP-536</strain>
    </source>
</reference>
<dbReference type="InterPro" id="IPR036465">
    <property type="entry name" value="vWFA_dom_sf"/>
</dbReference>
<accession>A0AB39V577</accession>
<dbReference type="CDD" id="cd00198">
    <property type="entry name" value="vWFA"/>
    <property type="match status" value="1"/>
</dbReference>
<protein>
    <submittedName>
        <fullName evidence="2">VWA domain-containing protein</fullName>
    </submittedName>
</protein>
<proteinExistence type="predicted"/>
<dbReference type="SUPFAM" id="SSF53300">
    <property type="entry name" value="vWA-like"/>
    <property type="match status" value="1"/>
</dbReference>
<evidence type="ECO:0000313" key="2">
    <source>
        <dbReference type="EMBL" id="XDU62529.1"/>
    </source>
</evidence>
<dbReference type="KEGG" id="lala:AB8B28_01250"/>
<gene>
    <name evidence="2" type="ORF">AB8B28_01250</name>
</gene>
<name>A0AB39V577_9FUSO</name>
<dbReference type="Gene3D" id="3.40.50.410">
    <property type="entry name" value="von Willebrand factor, type A domain"/>
    <property type="match status" value="1"/>
</dbReference>
<dbReference type="Pfam" id="PF00092">
    <property type="entry name" value="VWA"/>
    <property type="match status" value="1"/>
</dbReference>
<dbReference type="EMBL" id="CP165647">
    <property type="protein sequence ID" value="XDU62529.1"/>
    <property type="molecule type" value="Genomic_DNA"/>
</dbReference>